<accession>A0A2V4B0T0</accession>
<dbReference type="GO" id="GO:0010468">
    <property type="term" value="P:regulation of gene expression"/>
    <property type="evidence" value="ECO:0007669"/>
    <property type="project" value="InterPro"/>
</dbReference>
<dbReference type="NCBIfam" id="TIGR03082">
    <property type="entry name" value="Gneg_AbrB_dup"/>
    <property type="match status" value="1"/>
</dbReference>
<sequence length="172" mass="17359">MSAGLVIVLLSGAAGAALARLLRLPFWPLIGSIGGAATARLLAGAELGVPVPWQVAAQLLAGTVVGLAIRPGVLRELRTVLTPGLVVVLTVIGLGVGWGVLIGRLSTADVPTAVFGMVPGGVGEMLASATAVGADTAVVAAMHIARLVVVLSCLPLLIRLARAFARRWHDDG</sequence>
<dbReference type="AlphaFoldDB" id="A0A2V4B0T0"/>
<dbReference type="RefSeq" id="WP_170160438.1">
    <property type="nucleotide sequence ID" value="NZ_MASW01000002.1"/>
</dbReference>
<gene>
    <name evidence="1" type="ORF">BAY60_16035</name>
</gene>
<comment type="caution">
    <text evidence="1">The sequence shown here is derived from an EMBL/GenBank/DDBJ whole genome shotgun (WGS) entry which is preliminary data.</text>
</comment>
<dbReference type="PANTHER" id="PTHR38457">
    <property type="entry name" value="REGULATOR ABRB-RELATED"/>
    <property type="match status" value="1"/>
</dbReference>
<dbReference type="PANTHER" id="PTHR38457:SF1">
    <property type="entry name" value="REGULATOR ABRB-RELATED"/>
    <property type="match status" value="1"/>
</dbReference>
<evidence type="ECO:0000313" key="1">
    <source>
        <dbReference type="EMBL" id="PXY27871.1"/>
    </source>
</evidence>
<protein>
    <submittedName>
        <fullName evidence="1">Uncharacterized protein</fullName>
    </submittedName>
</protein>
<dbReference type="Pfam" id="PF05145">
    <property type="entry name" value="AbrB"/>
    <property type="match status" value="1"/>
</dbReference>
<dbReference type="Proteomes" id="UP000249915">
    <property type="component" value="Unassembled WGS sequence"/>
</dbReference>
<evidence type="ECO:0000313" key="2">
    <source>
        <dbReference type="Proteomes" id="UP000249915"/>
    </source>
</evidence>
<dbReference type="GO" id="GO:0016020">
    <property type="term" value="C:membrane"/>
    <property type="evidence" value="ECO:0007669"/>
    <property type="project" value="InterPro"/>
</dbReference>
<dbReference type="InterPro" id="IPR017516">
    <property type="entry name" value="AbrB_dup"/>
</dbReference>
<keyword evidence="2" id="KW-1185">Reference proteome</keyword>
<proteinExistence type="predicted"/>
<organism evidence="1 2">
    <name type="scientific">Prauserella muralis</name>
    <dbReference type="NCBI Taxonomy" id="588067"/>
    <lineage>
        <taxon>Bacteria</taxon>
        <taxon>Bacillati</taxon>
        <taxon>Actinomycetota</taxon>
        <taxon>Actinomycetes</taxon>
        <taxon>Pseudonocardiales</taxon>
        <taxon>Pseudonocardiaceae</taxon>
        <taxon>Prauserella</taxon>
    </lineage>
</organism>
<dbReference type="EMBL" id="MASW01000002">
    <property type="protein sequence ID" value="PXY27871.1"/>
    <property type="molecule type" value="Genomic_DNA"/>
</dbReference>
<dbReference type="InterPro" id="IPR007820">
    <property type="entry name" value="AbrB_fam"/>
</dbReference>
<reference evidence="1 2" key="1">
    <citation type="submission" date="2016-07" db="EMBL/GenBank/DDBJ databases">
        <title>Draft genome sequence of Prauserella muralis DSM 45305, isolated from a mould-covered wall in an indoor environment.</title>
        <authorList>
            <person name="Ruckert C."/>
            <person name="Albersmeier A."/>
            <person name="Jiang C.-L."/>
            <person name="Jiang Y."/>
            <person name="Kalinowski J."/>
            <person name="Schneider O."/>
            <person name="Winkler A."/>
            <person name="Zotchev S.B."/>
        </authorList>
    </citation>
    <scope>NUCLEOTIDE SEQUENCE [LARGE SCALE GENOMIC DNA]</scope>
    <source>
        <strain evidence="1 2">DSM 45305</strain>
    </source>
</reference>
<name>A0A2V4B0T0_9PSEU</name>